<keyword evidence="2" id="KW-0812">Transmembrane</keyword>
<feature type="transmembrane region" description="Helical" evidence="2">
    <location>
        <begin position="175"/>
        <end position="200"/>
    </location>
</feature>
<dbReference type="HOGENOM" id="CLU_015637_0_0_1"/>
<feature type="region of interest" description="Disordered" evidence="1">
    <location>
        <begin position="660"/>
        <end position="706"/>
    </location>
</feature>
<proteinExistence type="predicted"/>
<feature type="transmembrane region" description="Helical" evidence="2">
    <location>
        <begin position="264"/>
        <end position="286"/>
    </location>
</feature>
<evidence type="ECO:0000313" key="3">
    <source>
        <dbReference type="EMBL" id="KDR77146.1"/>
    </source>
</evidence>
<dbReference type="Proteomes" id="UP000027222">
    <property type="component" value="Unassembled WGS sequence"/>
</dbReference>
<organism evidence="3 4">
    <name type="scientific">Galerina marginata (strain CBS 339.88)</name>
    <dbReference type="NCBI Taxonomy" id="685588"/>
    <lineage>
        <taxon>Eukaryota</taxon>
        <taxon>Fungi</taxon>
        <taxon>Dikarya</taxon>
        <taxon>Basidiomycota</taxon>
        <taxon>Agaricomycotina</taxon>
        <taxon>Agaricomycetes</taxon>
        <taxon>Agaricomycetidae</taxon>
        <taxon>Agaricales</taxon>
        <taxon>Agaricineae</taxon>
        <taxon>Strophariaceae</taxon>
        <taxon>Galerina</taxon>
    </lineage>
</organism>
<feature type="transmembrane region" description="Helical" evidence="2">
    <location>
        <begin position="57"/>
        <end position="76"/>
    </location>
</feature>
<gene>
    <name evidence="3" type="ORF">GALMADRAFT_210272</name>
</gene>
<feature type="region of interest" description="Disordered" evidence="1">
    <location>
        <begin position="861"/>
        <end position="900"/>
    </location>
</feature>
<evidence type="ECO:0000256" key="2">
    <source>
        <dbReference type="SAM" id="Phobius"/>
    </source>
</evidence>
<dbReference type="STRING" id="685588.A0A067T1Y1"/>
<reference evidence="4" key="1">
    <citation type="journal article" date="2014" name="Proc. Natl. Acad. Sci. U.S.A.">
        <title>Extensive sampling of basidiomycete genomes demonstrates inadequacy of the white-rot/brown-rot paradigm for wood decay fungi.</title>
        <authorList>
            <person name="Riley R."/>
            <person name="Salamov A.A."/>
            <person name="Brown D.W."/>
            <person name="Nagy L.G."/>
            <person name="Floudas D."/>
            <person name="Held B.W."/>
            <person name="Levasseur A."/>
            <person name="Lombard V."/>
            <person name="Morin E."/>
            <person name="Otillar R."/>
            <person name="Lindquist E.A."/>
            <person name="Sun H."/>
            <person name="LaButti K.M."/>
            <person name="Schmutz J."/>
            <person name="Jabbour D."/>
            <person name="Luo H."/>
            <person name="Baker S.E."/>
            <person name="Pisabarro A.G."/>
            <person name="Walton J.D."/>
            <person name="Blanchette R.A."/>
            <person name="Henrissat B."/>
            <person name="Martin F."/>
            <person name="Cullen D."/>
            <person name="Hibbett D.S."/>
            <person name="Grigoriev I.V."/>
        </authorList>
    </citation>
    <scope>NUCLEOTIDE SEQUENCE [LARGE SCALE GENOMIC DNA]</scope>
    <source>
        <strain evidence="4">CBS 339.88</strain>
    </source>
</reference>
<accession>A0A067T1Y1</accession>
<keyword evidence="2" id="KW-0472">Membrane</keyword>
<protein>
    <submittedName>
        <fullName evidence="3">Uncharacterized protein</fullName>
    </submittedName>
</protein>
<dbReference type="EMBL" id="KL142377">
    <property type="protein sequence ID" value="KDR77146.1"/>
    <property type="molecule type" value="Genomic_DNA"/>
</dbReference>
<keyword evidence="2" id="KW-1133">Transmembrane helix</keyword>
<dbReference type="OrthoDB" id="3219582at2759"/>
<feature type="transmembrane region" description="Helical" evidence="2">
    <location>
        <begin position="129"/>
        <end position="150"/>
    </location>
</feature>
<feature type="compositionally biased region" description="Polar residues" evidence="1">
    <location>
        <begin position="696"/>
        <end position="705"/>
    </location>
</feature>
<name>A0A067T1Y1_GALM3</name>
<sequence length="959" mass="104926">MGSICLSSAPILRCASLTQLENILLVIPTALEVIFTSSLIFAKWGRGRKHLLITAEGWTYFVLVMVELLSGIVPPLQNNLSLFRALDLGIGVASFVPIFCYSFFLFLFTKGELADTLPSRLQNVATLTLVTFVPAIVIFNEIASFIGVTIRKTPAQNGRNYMISVGFTSREQEGLWTFFTSLTLALLTVYQAAVFSLAFFRLVQVLLHQRRIENKGSDKAHFLNGIGWISGAAKLGALDTVVGFAGGGFGISLTRRIFRMLSRAFLCIGIVKGFVKTTIFFVHPVVNNRTVKFSVDMVEDFQAVRSEIVNNRQEFRQSRLRQFISNPRLSTFRQLSPTATGFHATTRAPTHAVLISDEKEKLGKSLAQSNRQSFLTLQAGLPGMDHFADVKEKESKKLVTVVYKGGTPKLQMRFSVLNVPSPAKIADKVKNRPQSSWYESSDKSRYTQSSYYFDSEKPERSAVELQPPMPNFHHSEQKATSDGTRDSLNSIPSLHGPFEIITGTQQKLSQKPVQARIYQATITSTPSADQAPTINDAPTVVHNVTPETMAAMAFPEPTINYSPSPATRVKSMTSVKSMPDSLQAVHDLAGQFPGPPSFQYIPEDREMEDTWEDDSPSTVAYPPGIMVAQVISSPSELVFKGPERLRAEAASAMEVDDDVTWGSAPSQVSTPPISSSPVRAGKVPVSQPGGYRVSGTPRSKLSGQPVTAPVQKPKLEALKVPGMVPQRKSPVGVPQSPENITPATGLSGFSHFAVVPDPANDSDDPFLDLGMALDTGKSRQFRPMQSSIPVQVTPTATTPRKYLPKDEKLSRIAEWVDTSASVSVAQLQAEAEQPARENTLQNLHDRGKSIDNLVIPWLKRELPSSSKAPQQPSRVKSVGKAPKKSTPAPIQAGPTRGSMYLQPITIPPRDGTMPRAVQIEYGSLETVAVGGKGVLRDSEVLGIEDSARVKQKRQDINYF</sequence>
<dbReference type="AlphaFoldDB" id="A0A067T1Y1"/>
<feature type="compositionally biased region" description="Basic and acidic residues" evidence="1">
    <location>
        <begin position="473"/>
        <end position="485"/>
    </location>
</feature>
<feature type="region of interest" description="Disordered" evidence="1">
    <location>
        <begin position="453"/>
        <end position="489"/>
    </location>
</feature>
<evidence type="ECO:0000256" key="1">
    <source>
        <dbReference type="SAM" id="MobiDB-lite"/>
    </source>
</evidence>
<keyword evidence="4" id="KW-1185">Reference proteome</keyword>
<evidence type="ECO:0000313" key="4">
    <source>
        <dbReference type="Proteomes" id="UP000027222"/>
    </source>
</evidence>
<feature type="compositionally biased region" description="Polar residues" evidence="1">
    <location>
        <begin position="663"/>
        <end position="677"/>
    </location>
</feature>
<feature type="compositionally biased region" description="Polar residues" evidence="1">
    <location>
        <begin position="863"/>
        <end position="874"/>
    </location>
</feature>
<feature type="transmembrane region" description="Helical" evidence="2">
    <location>
        <begin position="23"/>
        <end position="45"/>
    </location>
</feature>
<feature type="transmembrane region" description="Helical" evidence="2">
    <location>
        <begin position="88"/>
        <end position="108"/>
    </location>
</feature>